<dbReference type="AlphaFoldDB" id="A0A9Q1BGX2"/>
<dbReference type="OrthoDB" id="9939852at2759"/>
<dbReference type="PANTHER" id="PTHR28616:SF1">
    <property type="entry name" value="COILED-COIL DOMAIN-CONTAINING PROTEIN 125"/>
    <property type="match status" value="1"/>
</dbReference>
<proteinExistence type="predicted"/>
<dbReference type="GO" id="GO:0035024">
    <property type="term" value="P:negative regulation of Rho protein signal transduction"/>
    <property type="evidence" value="ECO:0007669"/>
    <property type="project" value="TreeGrafter"/>
</dbReference>
<dbReference type="Proteomes" id="UP001152320">
    <property type="component" value="Chromosome 17"/>
</dbReference>
<dbReference type="GO" id="GO:0005737">
    <property type="term" value="C:cytoplasm"/>
    <property type="evidence" value="ECO:0007669"/>
    <property type="project" value="TreeGrafter"/>
</dbReference>
<evidence type="ECO:0000256" key="1">
    <source>
        <dbReference type="SAM" id="Coils"/>
    </source>
</evidence>
<name>A0A9Q1BGX2_HOLLE</name>
<evidence type="ECO:0008006" key="5">
    <source>
        <dbReference type="Google" id="ProtNLM"/>
    </source>
</evidence>
<dbReference type="EMBL" id="JAIZAY010000017">
    <property type="protein sequence ID" value="KAJ8026075.1"/>
    <property type="molecule type" value="Genomic_DNA"/>
</dbReference>
<dbReference type="PANTHER" id="PTHR28616">
    <property type="entry name" value="COILED-COIL DOMAIN-CONTAINING PROTEIN 125"/>
    <property type="match status" value="1"/>
</dbReference>
<gene>
    <name evidence="3" type="ORF">HOLleu_33811</name>
</gene>
<organism evidence="3 4">
    <name type="scientific">Holothuria leucospilota</name>
    <name type="common">Black long sea cucumber</name>
    <name type="synonym">Mertensiothuria leucospilota</name>
    <dbReference type="NCBI Taxonomy" id="206669"/>
    <lineage>
        <taxon>Eukaryota</taxon>
        <taxon>Metazoa</taxon>
        <taxon>Echinodermata</taxon>
        <taxon>Eleutherozoa</taxon>
        <taxon>Echinozoa</taxon>
        <taxon>Holothuroidea</taxon>
        <taxon>Aspidochirotacea</taxon>
        <taxon>Aspidochirotida</taxon>
        <taxon>Holothuriidae</taxon>
        <taxon>Holothuria</taxon>
    </lineage>
</organism>
<reference evidence="3" key="1">
    <citation type="submission" date="2021-10" db="EMBL/GenBank/DDBJ databases">
        <title>Tropical sea cucumber genome reveals ecological adaptation and Cuvierian tubules defense mechanism.</title>
        <authorList>
            <person name="Chen T."/>
        </authorList>
    </citation>
    <scope>NUCLEOTIDE SEQUENCE</scope>
    <source>
        <strain evidence="3">Nanhai2018</strain>
        <tissue evidence="3">Muscle</tissue>
    </source>
</reference>
<protein>
    <recommendedName>
        <fullName evidence="5">Coiled-coil domain-containing protein 125</fullName>
    </recommendedName>
</protein>
<sequence length="507" mass="57314">MTSSSQGNSAEAGHEYASFSKGDLGKGRGLKPGAISFDSEEEKQSSFTKFYSHSHVEGTSASPCNACQCIGHHHQGQIRKKNDDLSPTSQGDVHSFPTFAGVPFGTSLKQHRKLYEASRRGLSGSAQGVKRPGMKGEGDCSCTCIHASTERMLLADQLKLATEEVDILQNELEVCQSHLESKYRAIKILQHQVRKAAIVNSRFQENEEKIRAMKEDLEKEVNSLQYEVDTKTSCLMQREETWSEKFNRVSLENSVLMASLQARTEEVGRLQADKLALIRERDELLARMDAQERLQYEQHWTTKNDQAYLKNTLTEQLAVLGACMCRGSNPEPCQCARIAAILTKENGNVRDELERLKQKLVESVLISDSFRKAFEEQLQCNSAILRDLNDNHKITKQGEKEKRPFWQRGRLNNSKVNSFNRPVQVQYGLSSLPVTRSFEEEEHEDNKQRTVGLQVCQPIPNSSNFCEDLLSEKSEALAHQRLVSKLLAQKTQDLEKAVKRAENLMKH</sequence>
<feature type="coiled-coil region" evidence="1">
    <location>
        <begin position="151"/>
        <end position="227"/>
    </location>
</feature>
<dbReference type="InterPro" id="IPR034608">
    <property type="entry name" value="CCDC125"/>
</dbReference>
<evidence type="ECO:0000256" key="2">
    <source>
        <dbReference type="SAM" id="MobiDB-lite"/>
    </source>
</evidence>
<comment type="caution">
    <text evidence="3">The sequence shown here is derived from an EMBL/GenBank/DDBJ whole genome shotgun (WGS) entry which is preliminary data.</text>
</comment>
<dbReference type="GO" id="GO:2000146">
    <property type="term" value="P:negative regulation of cell motility"/>
    <property type="evidence" value="ECO:0007669"/>
    <property type="project" value="TreeGrafter"/>
</dbReference>
<evidence type="ECO:0000313" key="3">
    <source>
        <dbReference type="EMBL" id="KAJ8026075.1"/>
    </source>
</evidence>
<evidence type="ECO:0000313" key="4">
    <source>
        <dbReference type="Proteomes" id="UP001152320"/>
    </source>
</evidence>
<keyword evidence="1" id="KW-0175">Coiled coil</keyword>
<feature type="region of interest" description="Disordered" evidence="2">
    <location>
        <begin position="1"/>
        <end position="40"/>
    </location>
</feature>
<accession>A0A9Q1BGX2</accession>
<keyword evidence="4" id="KW-1185">Reference proteome</keyword>